<dbReference type="InterPro" id="IPR046673">
    <property type="entry name" value="ToxA_N"/>
</dbReference>
<dbReference type="Pfam" id="PF20178">
    <property type="entry name" value="ToxA_N"/>
    <property type="match status" value="1"/>
</dbReference>
<name>A0A7U4PCC5_9BURK</name>
<sequence length="682" mass="76152">MADFQDFVKREAKRLVKEKFAGQSLDPDQVYVNRRDPVTGRVTVSRTLTEELLHAIRDGTPTYDLSNAGLFRSPNWNDADRIARQSSRGPSNALIDIEDYVTPRLLNDPTRGSLETRYQAHVRARTEQRLYPKATERDLGPLRQYEAQRNSDGAAVDRLMADVAPEAHVRQRIRQYMEQQGGTPVDPDRVRIRVESRANGRTTSTELSLTEAVLLGPYANGTTFTLGTPSEPAADNTTALTPAFLKRMLGELDVRPGYIETLRQRYNTASAQSALNDALASRTQHAAYSAKLKGEITSADYELIQRVQNGGGEANSGKRVELGGVTMFGGDQLRDIQVYRETDSRTQSERYVMYAPGAPDNEFYAANTPYQLSQMIAGWAATEAGRRYLTDQLDPSNRQKGEKFFRQIAQMPSEWKGGLGEGASVSWKSFGDGGYRAQLGAVAAEKGRASVAEAESVLLPPWYAGATPKERTQFNSLDAAARSALQAYQGLRQPEPFHEFAQREVGKWLNERLREQEVKENIDPNTVRVDLDGTGQKVMTLTDLVTFGYRDHRGDIAKTMRFSSTIGQDLSGLESDAMRGYIATKPRNAYLGERYINKVTVDFLSEGPALDERRALYQSSAQSSMARDALVSKLKNEITETQYRTVQAEINRLSDPDSATVDDRREKSGRRVATDCCSRFRR</sequence>
<dbReference type="KEGG" id="bhg:I6G56_32285"/>
<organism evidence="1 2">
    <name type="scientific">Burkholderia humptydooensis</name>
    <dbReference type="NCBI Taxonomy" id="430531"/>
    <lineage>
        <taxon>Bacteria</taxon>
        <taxon>Pseudomonadati</taxon>
        <taxon>Pseudomonadota</taxon>
        <taxon>Betaproteobacteria</taxon>
        <taxon>Burkholderiales</taxon>
        <taxon>Burkholderiaceae</taxon>
        <taxon>Burkholderia</taxon>
        <taxon>pseudomallei group</taxon>
    </lineage>
</organism>
<gene>
    <name evidence="1" type="ORF">I6G56_32285</name>
</gene>
<reference evidence="1 2" key="1">
    <citation type="submission" date="2020-12" db="EMBL/GenBank/DDBJ databases">
        <title>FDA dAtabase for Regulatory Grade micrObial Sequences (FDA-ARGOS): Supporting development and validation of Infectious Disease Dx tests.</title>
        <authorList>
            <person name="Nelson B."/>
            <person name="Plummer A."/>
            <person name="Tallon L."/>
            <person name="Sadzewicz L."/>
            <person name="Zhao X."/>
            <person name="Boylan J."/>
            <person name="Ott S."/>
            <person name="Bowen H."/>
            <person name="Vavikolanu K."/>
            <person name="Mehta A."/>
            <person name="Aluvathingal J."/>
            <person name="Nadendla S."/>
            <person name="Myers T."/>
            <person name="Yan Y."/>
            <person name="Sichtig H."/>
        </authorList>
    </citation>
    <scope>NUCLEOTIDE SEQUENCE [LARGE SCALE GENOMIC DNA]</scope>
    <source>
        <strain evidence="1 2">FDAARGOS_899</strain>
    </source>
</reference>
<dbReference type="Proteomes" id="UP000594943">
    <property type="component" value="Chromosome 2"/>
</dbReference>
<accession>A0A7T2X2J9</accession>
<evidence type="ECO:0000313" key="2">
    <source>
        <dbReference type="Proteomes" id="UP000594943"/>
    </source>
</evidence>
<dbReference type="AlphaFoldDB" id="A0A7U4PCC5"/>
<evidence type="ECO:0000313" key="1">
    <source>
        <dbReference type="EMBL" id="QPS48043.1"/>
    </source>
</evidence>
<dbReference type="EMBL" id="CP065687">
    <property type="protein sequence ID" value="QPS48043.1"/>
    <property type="molecule type" value="Genomic_DNA"/>
</dbReference>
<accession>A0A7U4PCC5</accession>
<protein>
    <submittedName>
        <fullName evidence="1">Uncharacterized protein</fullName>
    </submittedName>
</protein>
<proteinExistence type="predicted"/>